<dbReference type="Pfam" id="PF16505">
    <property type="entry name" value="Emaravirus_P4"/>
    <property type="match status" value="1"/>
</dbReference>
<name>A0A1W5RYJ7_9VIRU</name>
<dbReference type="RefSeq" id="YP_010839676.1">
    <property type="nucleotide sequence ID" value="NC_078032.1"/>
</dbReference>
<dbReference type="GeneID" id="80557436"/>
<dbReference type="InterPro" id="IPR032434">
    <property type="entry name" value="Emaravirus_P4"/>
</dbReference>
<protein>
    <submittedName>
        <fullName evidence="1">Movement protein</fullName>
    </submittedName>
</protein>
<reference evidence="1 2" key="1">
    <citation type="journal article" date="2017" name="Virus Res.">
        <title>A new, widespread emaravirus discovered in blackberry.</title>
        <authorList>
            <person name="Hassan M."/>
            <person name="Di Bello P.L."/>
            <person name="Keller K.E."/>
            <person name="Martin R.R."/>
            <person name="Sabanadzovic S."/>
            <person name="Tzanetakis I.E."/>
        </authorList>
    </citation>
    <scope>NUCLEOTIDE SEQUENCE [LARGE SCALE GENOMIC DNA]</scope>
    <source>
        <strain evidence="1">Arkansas</strain>
    </source>
</reference>
<dbReference type="KEGG" id="vg:80557436"/>
<dbReference type="Proteomes" id="UP000502238">
    <property type="component" value="Genome"/>
</dbReference>
<organism evidence="1 2">
    <name type="scientific">blackberry leaf mottle-associated virus</name>
    <dbReference type="NCBI Taxonomy" id="3070201"/>
    <lineage>
        <taxon>Viruses</taxon>
        <taxon>Riboviria</taxon>
        <taxon>Orthornavirae</taxon>
        <taxon>Negarnaviricota</taxon>
        <taxon>Polyploviricotina</taxon>
        <taxon>Bunyaviricetes</taxon>
        <taxon>Elliovirales</taxon>
        <taxon>Fimoviridae</taxon>
        <taxon>Emaravirus</taxon>
        <taxon>Emaravirus rubi</taxon>
    </lineage>
</organism>
<evidence type="ECO:0000313" key="1">
    <source>
        <dbReference type="EMBL" id="AQX45476.1"/>
    </source>
</evidence>
<sequence length="363" mass="41195">MLLFSVLALVALMMPGTSSGSPMETKINNHEYANGAVNGIDSITELVWNGIRSMHVKKRIEVKAQTQPLPISIYNELYMYYMNTRQRMTRIAMLAFHWVPTSTKFNQMATLLVMDERFMDSSIKSGKGKLLKTGEMDVSLMGNLITAVPFDPNFQQFVAGSLNFATDTMDINKVKFYLTLPDDRMKETNSVVGHLYMSWKTLKDIEGVYEEVQWDLFTFERKLPPEIELQSGKEGFDRIQNYLSQKYDEKKELLRQVEDLSNALVYGSDQGLSKMKAQVQEDTATSTKLLYDVNKRVEAIRLKSIRDDIADAKSKLQKAMAGDDVDEIEAAKNNLLAVYSRHNIETPKNIVSDPGYVVIGHAQ</sequence>
<keyword evidence="2" id="KW-1185">Reference proteome</keyword>
<proteinExistence type="predicted"/>
<dbReference type="EMBL" id="KY056660">
    <property type="protein sequence ID" value="AQX45476.1"/>
    <property type="molecule type" value="Genomic_RNA"/>
</dbReference>
<accession>A0A1W5RYJ7</accession>
<gene>
    <name evidence="1" type="primary">P4</name>
</gene>
<evidence type="ECO:0000313" key="2">
    <source>
        <dbReference type="Proteomes" id="UP000502238"/>
    </source>
</evidence>